<dbReference type="InterPro" id="IPR000792">
    <property type="entry name" value="Tscrpt_reg_LuxR_C"/>
</dbReference>
<accession>A0A8B2NPE5</accession>
<dbReference type="AlphaFoldDB" id="A0A8B2NPE5"/>
<evidence type="ECO:0000313" key="2">
    <source>
        <dbReference type="EMBL" id="RAH98808.1"/>
    </source>
</evidence>
<dbReference type="InterPro" id="IPR016032">
    <property type="entry name" value="Sig_transdc_resp-reg_C-effctor"/>
</dbReference>
<dbReference type="GO" id="GO:0006355">
    <property type="term" value="P:regulation of DNA-templated transcription"/>
    <property type="evidence" value="ECO:0007669"/>
    <property type="project" value="InterPro"/>
</dbReference>
<dbReference type="Gene3D" id="1.10.10.10">
    <property type="entry name" value="Winged helix-like DNA-binding domain superfamily/Winged helix DNA-binding domain"/>
    <property type="match status" value="1"/>
</dbReference>
<evidence type="ECO:0000259" key="1">
    <source>
        <dbReference type="SMART" id="SM00421"/>
    </source>
</evidence>
<dbReference type="SMART" id="SM00421">
    <property type="entry name" value="HTH_LUXR"/>
    <property type="match status" value="1"/>
</dbReference>
<reference evidence="2 3" key="1">
    <citation type="submission" date="2018-05" db="EMBL/GenBank/DDBJ databases">
        <title>Acuticoccus sediminis sp. nov., isolated from deep-sea sediment of Indian Ocean.</title>
        <authorList>
            <person name="Liu X."/>
            <person name="Lai Q."/>
            <person name="Du Y."/>
            <person name="Sun F."/>
            <person name="Zhang X."/>
            <person name="Wang S."/>
            <person name="Shao Z."/>
        </authorList>
    </citation>
    <scope>NUCLEOTIDE SEQUENCE [LARGE SCALE GENOMIC DNA]</scope>
    <source>
        <strain evidence="2 3">PTG4-2</strain>
    </source>
</reference>
<evidence type="ECO:0000313" key="3">
    <source>
        <dbReference type="Proteomes" id="UP000249590"/>
    </source>
</evidence>
<name>A0A8B2NPE5_9HYPH</name>
<dbReference type="GO" id="GO:0003677">
    <property type="term" value="F:DNA binding"/>
    <property type="evidence" value="ECO:0007669"/>
    <property type="project" value="InterPro"/>
</dbReference>
<sequence length="341" mass="37622">MALVLDELHNTNPYGIVILYAINHHTGIGQIIYSAGKLGDVDGIIDQITAVLEPHFTSVEMMPTGLPMQAAFSPAGREACARSMGACNTVDYMRLATGENESGLIVVAYPAEHEQRHRAATLPVLTILAPVVERTMYLHVEHSEQLRKQMNYLLEAFSEPAMLCDAEYAVIGANMLARRYFEQSLGHAADLSDRRFLAKLDGGIIHELIKRTELSGDESTMGAFTDSRGNFVLAEIIRHIPQSFSDVVPAPFRLPFPAFVVKLKIARRVVDVIPFDTIKALGITPAEFRLLEGLLNGRTVQEIAQDNNVKYNTARNQLASLASKTGLRTQADIIRFFTSLS</sequence>
<protein>
    <recommendedName>
        <fullName evidence="1">HTH luxR-type domain-containing protein</fullName>
    </recommendedName>
</protein>
<dbReference type="Proteomes" id="UP000249590">
    <property type="component" value="Unassembled WGS sequence"/>
</dbReference>
<feature type="domain" description="HTH luxR-type" evidence="1">
    <location>
        <begin position="280"/>
        <end position="337"/>
    </location>
</feature>
<dbReference type="InterPro" id="IPR036388">
    <property type="entry name" value="WH-like_DNA-bd_sf"/>
</dbReference>
<organism evidence="2 3">
    <name type="scientific">Acuticoccus sediminis</name>
    <dbReference type="NCBI Taxonomy" id="2184697"/>
    <lineage>
        <taxon>Bacteria</taxon>
        <taxon>Pseudomonadati</taxon>
        <taxon>Pseudomonadota</taxon>
        <taxon>Alphaproteobacteria</taxon>
        <taxon>Hyphomicrobiales</taxon>
        <taxon>Amorphaceae</taxon>
        <taxon>Acuticoccus</taxon>
    </lineage>
</organism>
<gene>
    <name evidence="2" type="ORF">DLJ53_24545</name>
</gene>
<comment type="caution">
    <text evidence="2">The sequence shown here is derived from an EMBL/GenBank/DDBJ whole genome shotgun (WGS) entry which is preliminary data.</text>
</comment>
<dbReference type="SUPFAM" id="SSF46894">
    <property type="entry name" value="C-terminal effector domain of the bipartite response regulators"/>
    <property type="match status" value="1"/>
</dbReference>
<proteinExistence type="predicted"/>
<dbReference type="EMBL" id="QHHQ01000006">
    <property type="protein sequence ID" value="RAH98808.1"/>
    <property type="molecule type" value="Genomic_DNA"/>
</dbReference>
<keyword evidence="3" id="KW-1185">Reference proteome</keyword>